<evidence type="ECO:0000313" key="2">
    <source>
        <dbReference type="Proteomes" id="UP000009168"/>
    </source>
</evidence>
<proteinExistence type="predicted"/>
<dbReference type="GeneID" id="24437441"/>
<evidence type="ECO:0000313" key="1">
    <source>
        <dbReference type="EMBL" id="EWS73505.1"/>
    </source>
</evidence>
<dbReference type="InParanoid" id="W7X2M0"/>
<dbReference type="AlphaFoldDB" id="W7X2M0"/>
<dbReference type="RefSeq" id="XP_012653987.1">
    <property type="nucleotide sequence ID" value="XM_012798533.1"/>
</dbReference>
<sequence length="76" mass="9310">MKNRKFTFFQIYSQYQVSKLKKASNFYKFNGQIKERRILVSNMFKKQHIFVFLVKIHDKVKIFILQQIKGFALLEF</sequence>
<dbReference type="KEGG" id="tet:TTHERM_000133529"/>
<protein>
    <submittedName>
        <fullName evidence="1">Uncharacterized protein</fullName>
    </submittedName>
</protein>
<gene>
    <name evidence="1" type="ORF">TTHERM_000133529</name>
</gene>
<accession>W7X2M0</accession>
<dbReference type="Proteomes" id="UP000009168">
    <property type="component" value="Unassembled WGS sequence"/>
</dbReference>
<reference evidence="2" key="1">
    <citation type="journal article" date="2006" name="PLoS Biol.">
        <title>Macronuclear genome sequence of the ciliate Tetrahymena thermophila, a model eukaryote.</title>
        <authorList>
            <person name="Eisen J.A."/>
            <person name="Coyne R.S."/>
            <person name="Wu M."/>
            <person name="Wu D."/>
            <person name="Thiagarajan M."/>
            <person name="Wortman J.R."/>
            <person name="Badger J.H."/>
            <person name="Ren Q."/>
            <person name="Amedeo P."/>
            <person name="Jones K.M."/>
            <person name="Tallon L.J."/>
            <person name="Delcher A.L."/>
            <person name="Salzberg S.L."/>
            <person name="Silva J.C."/>
            <person name="Haas B.J."/>
            <person name="Majoros W.H."/>
            <person name="Farzad M."/>
            <person name="Carlton J.M."/>
            <person name="Smith R.K. Jr."/>
            <person name="Garg J."/>
            <person name="Pearlman R.E."/>
            <person name="Karrer K.M."/>
            <person name="Sun L."/>
            <person name="Manning G."/>
            <person name="Elde N.C."/>
            <person name="Turkewitz A.P."/>
            <person name="Asai D.J."/>
            <person name="Wilkes D.E."/>
            <person name="Wang Y."/>
            <person name="Cai H."/>
            <person name="Collins K."/>
            <person name="Stewart B.A."/>
            <person name="Lee S.R."/>
            <person name="Wilamowska K."/>
            <person name="Weinberg Z."/>
            <person name="Ruzzo W.L."/>
            <person name="Wloga D."/>
            <person name="Gaertig J."/>
            <person name="Frankel J."/>
            <person name="Tsao C.-C."/>
            <person name="Gorovsky M.A."/>
            <person name="Keeling P.J."/>
            <person name="Waller R.F."/>
            <person name="Patron N.J."/>
            <person name="Cherry J.M."/>
            <person name="Stover N.A."/>
            <person name="Krieger C.J."/>
            <person name="del Toro C."/>
            <person name="Ryder H.F."/>
            <person name="Williamson S.C."/>
            <person name="Barbeau R.A."/>
            <person name="Hamilton E.P."/>
            <person name="Orias E."/>
        </authorList>
    </citation>
    <scope>NUCLEOTIDE SEQUENCE [LARGE SCALE GENOMIC DNA]</scope>
    <source>
        <strain evidence="2">SB210</strain>
    </source>
</reference>
<keyword evidence="2" id="KW-1185">Reference proteome</keyword>
<dbReference type="EMBL" id="GG662639">
    <property type="protein sequence ID" value="EWS73505.1"/>
    <property type="molecule type" value="Genomic_DNA"/>
</dbReference>
<organism evidence="1 2">
    <name type="scientific">Tetrahymena thermophila (strain SB210)</name>
    <dbReference type="NCBI Taxonomy" id="312017"/>
    <lineage>
        <taxon>Eukaryota</taxon>
        <taxon>Sar</taxon>
        <taxon>Alveolata</taxon>
        <taxon>Ciliophora</taxon>
        <taxon>Intramacronucleata</taxon>
        <taxon>Oligohymenophorea</taxon>
        <taxon>Hymenostomatida</taxon>
        <taxon>Tetrahymenina</taxon>
        <taxon>Tetrahymenidae</taxon>
        <taxon>Tetrahymena</taxon>
    </lineage>
</organism>
<name>W7X2M0_TETTS</name>